<organism evidence="2 3">
    <name type="scientific">Streptomyces griseoflavus Tu4000</name>
    <dbReference type="NCBI Taxonomy" id="467200"/>
    <lineage>
        <taxon>Bacteria</taxon>
        <taxon>Bacillati</taxon>
        <taxon>Actinomycetota</taxon>
        <taxon>Actinomycetes</taxon>
        <taxon>Kitasatosporales</taxon>
        <taxon>Streptomycetaceae</taxon>
        <taxon>Streptomyces</taxon>
    </lineage>
</organism>
<gene>
    <name evidence="2" type="ORF">SSRG_01402</name>
</gene>
<feature type="region of interest" description="Disordered" evidence="1">
    <location>
        <begin position="17"/>
        <end position="63"/>
    </location>
</feature>
<keyword evidence="3" id="KW-1185">Reference proteome</keyword>
<reference evidence="2" key="1">
    <citation type="submission" date="2009-02" db="EMBL/GenBank/DDBJ databases">
        <title>Annotation of Streptomyces griseoflavus strain Tu4000.</title>
        <authorList>
            <consortium name="The Broad Institute Genome Sequencing Platform"/>
            <consortium name="Broad Institute Microbial Sequencing Center"/>
            <person name="Fischbach M."/>
            <person name="Godfrey P."/>
            <person name="Ward D."/>
            <person name="Young S."/>
            <person name="Zeng Q."/>
            <person name="Koehrsen M."/>
            <person name="Alvarado L."/>
            <person name="Berlin A.M."/>
            <person name="Bochicchio J."/>
            <person name="Borenstein D."/>
            <person name="Chapman S.B."/>
            <person name="Chen Z."/>
            <person name="Engels R."/>
            <person name="Freedman E."/>
            <person name="Gellesch M."/>
            <person name="Goldberg J."/>
            <person name="Griggs A."/>
            <person name="Gujja S."/>
            <person name="Heilman E.R."/>
            <person name="Heiman D.I."/>
            <person name="Hepburn T.A."/>
            <person name="Howarth C."/>
            <person name="Jen D."/>
            <person name="Larson L."/>
            <person name="Lewis B."/>
            <person name="Mehta T."/>
            <person name="Park D."/>
            <person name="Pearson M."/>
            <person name="Richards J."/>
            <person name="Roberts A."/>
            <person name="Saif S."/>
            <person name="Shea T.D."/>
            <person name="Shenoy N."/>
            <person name="Sisk P."/>
            <person name="Stolte C."/>
            <person name="Sykes S.N."/>
            <person name="Thomson T."/>
            <person name="Walk T."/>
            <person name="White J."/>
            <person name="Yandava C."/>
            <person name="Straight P."/>
            <person name="Clardy J."/>
            <person name="Hung D."/>
            <person name="Kolter R."/>
            <person name="Mekalanos J."/>
            <person name="Walker S."/>
            <person name="Walsh C.T."/>
            <person name="Wieland-Brown L.C."/>
            <person name="Haas B."/>
            <person name="Nusbaum C."/>
            <person name="Birren B."/>
        </authorList>
    </citation>
    <scope>NUCLEOTIDE SEQUENCE [LARGE SCALE GENOMIC DNA]</scope>
    <source>
        <strain evidence="2">Tu4000</strain>
    </source>
</reference>
<evidence type="ECO:0000313" key="3">
    <source>
        <dbReference type="Proteomes" id="UP000002968"/>
    </source>
</evidence>
<evidence type="ECO:0000256" key="1">
    <source>
        <dbReference type="SAM" id="MobiDB-lite"/>
    </source>
</evidence>
<dbReference type="EMBL" id="GG657758">
    <property type="protein sequence ID" value="EFL38598.1"/>
    <property type="molecule type" value="Genomic_DNA"/>
</dbReference>
<dbReference type="Proteomes" id="UP000002968">
    <property type="component" value="Unassembled WGS sequence"/>
</dbReference>
<evidence type="ECO:0000313" key="2">
    <source>
        <dbReference type="EMBL" id="EFL38598.1"/>
    </source>
</evidence>
<proteinExistence type="predicted"/>
<sequence length="63" mass="6542">MTSATQPDDQVRVVVIIGSGPADTPPPSTPSRPTRSPASPASFTTPRGGPHGSSSDRQVTAWW</sequence>
<name>D9XPM4_9ACTN</name>
<dbReference type="HOGENOM" id="CLU_2883989_0_0_11"/>
<protein>
    <submittedName>
        <fullName evidence="2">Uncharacterized protein</fullName>
    </submittedName>
</protein>
<feature type="compositionally biased region" description="Low complexity" evidence="1">
    <location>
        <begin position="31"/>
        <end position="47"/>
    </location>
</feature>
<feature type="compositionally biased region" description="Polar residues" evidence="1">
    <location>
        <begin position="52"/>
        <end position="63"/>
    </location>
</feature>
<accession>D9XPM4</accession>
<dbReference type="AlphaFoldDB" id="D9XPM4"/>